<dbReference type="AlphaFoldDB" id="A0A8J3QRS4"/>
<accession>A0A8J3QRS4</accession>
<gene>
    <name evidence="2" type="ORF">Raf01_32490</name>
</gene>
<organism evidence="2 3">
    <name type="scientific">Rugosimonospora africana</name>
    <dbReference type="NCBI Taxonomy" id="556532"/>
    <lineage>
        <taxon>Bacteria</taxon>
        <taxon>Bacillati</taxon>
        <taxon>Actinomycetota</taxon>
        <taxon>Actinomycetes</taxon>
        <taxon>Micromonosporales</taxon>
        <taxon>Micromonosporaceae</taxon>
        <taxon>Rugosimonospora</taxon>
    </lineage>
</organism>
<evidence type="ECO:0000313" key="2">
    <source>
        <dbReference type="EMBL" id="GIH15077.1"/>
    </source>
</evidence>
<keyword evidence="3" id="KW-1185">Reference proteome</keyword>
<proteinExistence type="predicted"/>
<feature type="compositionally biased region" description="Basic and acidic residues" evidence="1">
    <location>
        <begin position="441"/>
        <end position="464"/>
    </location>
</feature>
<evidence type="ECO:0000256" key="1">
    <source>
        <dbReference type="SAM" id="MobiDB-lite"/>
    </source>
</evidence>
<evidence type="ECO:0000313" key="3">
    <source>
        <dbReference type="Proteomes" id="UP000642748"/>
    </source>
</evidence>
<name>A0A8J3QRS4_9ACTN</name>
<dbReference type="EMBL" id="BONZ01000030">
    <property type="protein sequence ID" value="GIH15077.1"/>
    <property type="molecule type" value="Genomic_DNA"/>
</dbReference>
<feature type="region of interest" description="Disordered" evidence="1">
    <location>
        <begin position="421"/>
        <end position="464"/>
    </location>
</feature>
<dbReference type="InterPro" id="IPR026337">
    <property type="entry name" value="AKG_HExxH"/>
</dbReference>
<dbReference type="Proteomes" id="UP000642748">
    <property type="component" value="Unassembled WGS sequence"/>
</dbReference>
<protein>
    <submittedName>
        <fullName evidence="2">HEXXH motif domain-containing protein</fullName>
    </submittedName>
</protein>
<sequence>MNATTHRVNSAVFGAICGGRGGPDAMRSLRAAQRSKVILSIGAVVALARDTGHPHRTLTTDAYELLREVERSAPEAVGAVLDYPPVGAWALRTALALHGGDSAGGDPAGAEPQRLTAVAAAAATRAARPARLPLPGWPAGQVVLPSLGVAVLPAGDAPVEFVAGPAGPEIVAATGRVPVGGPGWHPVPRIRAAHRDLALTLFFDRLDLGAGPRTDDPTAARWQAGVESGWRVLVERHRPVADEFVEAITLLAPLPEPASGTVSATARHAFGAIAMSSPTGARSVAVTLAHELQHAKLSALMDLFPLLSPGPAGRHYAPWRPDPRPFSGVLQGVYAHLAIADFWRREMGGEHSAQVEYVRWRDAVRTTAARLLAADRLTELGRRLVTGVLAEVEGWSETVPAAARREAAEVAERHRDRWVRAHGPIGRPDPAPRFPGAGLAARDERAARHPRKVGEVDRFGEVDR</sequence>
<comment type="caution">
    <text evidence="2">The sequence shown here is derived from an EMBL/GenBank/DDBJ whole genome shotgun (WGS) entry which is preliminary data.</text>
</comment>
<reference evidence="2" key="1">
    <citation type="submission" date="2021-01" db="EMBL/GenBank/DDBJ databases">
        <title>Whole genome shotgun sequence of Rugosimonospora africana NBRC 104875.</title>
        <authorList>
            <person name="Komaki H."/>
            <person name="Tamura T."/>
        </authorList>
    </citation>
    <scope>NUCLEOTIDE SEQUENCE</scope>
    <source>
        <strain evidence="2">NBRC 104875</strain>
    </source>
</reference>
<dbReference type="NCBIfam" id="TIGR04267">
    <property type="entry name" value="mod_HExxH"/>
    <property type="match status" value="1"/>
</dbReference>